<dbReference type="Pfam" id="PF00763">
    <property type="entry name" value="THF_DHG_CYH"/>
    <property type="match status" value="1"/>
</dbReference>
<keyword evidence="8" id="KW-0521">NADP</keyword>
<evidence type="ECO:0000259" key="14">
    <source>
        <dbReference type="Pfam" id="PF02882"/>
    </source>
</evidence>
<dbReference type="FunFam" id="3.40.50.10860:FF:000005">
    <property type="entry name" value="C-1-tetrahydrofolate synthase, cytoplasmic, putative"/>
    <property type="match status" value="1"/>
</dbReference>
<comment type="catalytic activity">
    <reaction evidence="11">
        <text>(6R)-5,10-methenyltetrahydrofolate + H2O = (6R)-10-formyltetrahydrofolate + H(+)</text>
        <dbReference type="Rhea" id="RHEA:23700"/>
        <dbReference type="ChEBI" id="CHEBI:15377"/>
        <dbReference type="ChEBI" id="CHEBI:15378"/>
        <dbReference type="ChEBI" id="CHEBI:57455"/>
        <dbReference type="ChEBI" id="CHEBI:195366"/>
        <dbReference type="EC" id="3.5.4.9"/>
    </reaction>
</comment>
<evidence type="ECO:0000259" key="13">
    <source>
        <dbReference type="Pfam" id="PF00763"/>
    </source>
</evidence>
<keyword evidence="7" id="KW-0378">Hydrolase</keyword>
<evidence type="ECO:0000256" key="1">
    <source>
        <dbReference type="ARBA" id="ARBA00004777"/>
    </source>
</evidence>
<keyword evidence="10" id="KW-0511">Multifunctional enzyme</keyword>
<dbReference type="InterPro" id="IPR020631">
    <property type="entry name" value="THF_DH/CycHdrlase_NAD-bd_dom"/>
</dbReference>
<dbReference type="GO" id="GO:0004477">
    <property type="term" value="F:methenyltetrahydrofolate cyclohydrolase activity"/>
    <property type="evidence" value="ECO:0007669"/>
    <property type="project" value="UniProtKB-EC"/>
</dbReference>
<dbReference type="PROSITE" id="PS00767">
    <property type="entry name" value="THF_DHG_CYH_2"/>
    <property type="match status" value="1"/>
</dbReference>
<evidence type="ECO:0000256" key="3">
    <source>
        <dbReference type="ARBA" id="ARBA00012776"/>
    </source>
</evidence>
<evidence type="ECO:0000256" key="8">
    <source>
        <dbReference type="ARBA" id="ARBA00022857"/>
    </source>
</evidence>
<dbReference type="Proteomes" id="UP000078046">
    <property type="component" value="Unassembled WGS sequence"/>
</dbReference>
<dbReference type="InterPro" id="IPR000672">
    <property type="entry name" value="THF_DH/CycHdrlase"/>
</dbReference>
<proteinExistence type="inferred from homology"/>
<protein>
    <recommendedName>
        <fullName evidence="5">C-1-tetrahydrofolate synthase, cytoplasmic</fullName>
        <ecNumber evidence="4">1.5.1.5</ecNumber>
        <ecNumber evidence="3">3.5.4.9</ecNumber>
    </recommendedName>
</protein>
<dbReference type="EC" id="3.5.4.9" evidence="3"/>
<comment type="caution">
    <text evidence="15">The sequence shown here is derived from an EMBL/GenBank/DDBJ whole genome shotgun (WGS) entry which is preliminary data.</text>
</comment>
<dbReference type="PANTHER" id="PTHR48099">
    <property type="entry name" value="C-1-TETRAHYDROFOLATE SYNTHASE, CYTOPLASMIC-RELATED"/>
    <property type="match status" value="1"/>
</dbReference>
<evidence type="ECO:0000256" key="12">
    <source>
        <dbReference type="ARBA" id="ARBA00049033"/>
    </source>
</evidence>
<evidence type="ECO:0000256" key="7">
    <source>
        <dbReference type="ARBA" id="ARBA00022801"/>
    </source>
</evidence>
<dbReference type="Pfam" id="PF02882">
    <property type="entry name" value="THF_DHG_CYH_C"/>
    <property type="match status" value="1"/>
</dbReference>
<evidence type="ECO:0000256" key="5">
    <source>
        <dbReference type="ARBA" id="ARBA00017592"/>
    </source>
</evidence>
<comment type="subunit">
    <text evidence="2">Homodimer.</text>
</comment>
<evidence type="ECO:0000256" key="2">
    <source>
        <dbReference type="ARBA" id="ARBA00011738"/>
    </source>
</evidence>
<feature type="domain" description="Tetrahydrofolate dehydrogenase/cyclohydrolase NAD(P)-binding" evidence="14">
    <location>
        <begin position="143"/>
        <end position="291"/>
    </location>
</feature>
<dbReference type="GO" id="GO:0035999">
    <property type="term" value="P:tetrahydrofolate interconversion"/>
    <property type="evidence" value="ECO:0007669"/>
    <property type="project" value="TreeGrafter"/>
</dbReference>
<evidence type="ECO:0000313" key="15">
    <source>
        <dbReference type="EMBL" id="OAF65314.1"/>
    </source>
</evidence>
<dbReference type="CDD" id="cd01080">
    <property type="entry name" value="NAD_bind_m-THF_DH_Cyclohyd"/>
    <property type="match status" value="1"/>
</dbReference>
<dbReference type="EC" id="1.5.1.5" evidence="4"/>
<dbReference type="SUPFAM" id="SSF53223">
    <property type="entry name" value="Aminoacid dehydrogenase-like, N-terminal domain"/>
    <property type="match status" value="1"/>
</dbReference>
<dbReference type="InterPro" id="IPR036291">
    <property type="entry name" value="NAD(P)-bd_dom_sf"/>
</dbReference>
<dbReference type="GO" id="GO:0004488">
    <property type="term" value="F:methylenetetrahydrofolate dehydrogenase (NADP+) activity"/>
    <property type="evidence" value="ECO:0007669"/>
    <property type="project" value="UniProtKB-EC"/>
</dbReference>
<evidence type="ECO:0000313" key="16">
    <source>
        <dbReference type="Proteomes" id="UP000078046"/>
    </source>
</evidence>
<dbReference type="Gene3D" id="3.40.50.720">
    <property type="entry name" value="NAD(P)-binding Rossmann-like Domain"/>
    <property type="match status" value="1"/>
</dbReference>
<evidence type="ECO:0000256" key="6">
    <source>
        <dbReference type="ARBA" id="ARBA00022563"/>
    </source>
</evidence>
<dbReference type="PRINTS" id="PR00085">
    <property type="entry name" value="THFDHDRGNASE"/>
</dbReference>
<evidence type="ECO:0000256" key="10">
    <source>
        <dbReference type="ARBA" id="ARBA00023268"/>
    </source>
</evidence>
<dbReference type="FunFam" id="3.40.50.720:FF:000006">
    <property type="entry name" value="Bifunctional protein FolD"/>
    <property type="match status" value="1"/>
</dbReference>
<dbReference type="HAMAP" id="MF_01576">
    <property type="entry name" value="THF_DHG_CYH"/>
    <property type="match status" value="1"/>
</dbReference>
<evidence type="ECO:0000256" key="11">
    <source>
        <dbReference type="ARBA" id="ARBA00036357"/>
    </source>
</evidence>
<organism evidence="15 16">
    <name type="scientific">Intoshia linei</name>
    <dbReference type="NCBI Taxonomy" id="1819745"/>
    <lineage>
        <taxon>Eukaryota</taxon>
        <taxon>Metazoa</taxon>
        <taxon>Spiralia</taxon>
        <taxon>Lophotrochozoa</taxon>
        <taxon>Mesozoa</taxon>
        <taxon>Orthonectida</taxon>
        <taxon>Rhopaluridae</taxon>
        <taxon>Intoshia</taxon>
    </lineage>
</organism>
<dbReference type="GO" id="GO:0004329">
    <property type="term" value="F:formate-tetrahydrofolate ligase activity"/>
    <property type="evidence" value="ECO:0007669"/>
    <property type="project" value="UniProtKB-EC"/>
</dbReference>
<dbReference type="EMBL" id="LWCA01001350">
    <property type="protein sequence ID" value="OAF65314.1"/>
    <property type="molecule type" value="Genomic_DNA"/>
</dbReference>
<dbReference type="OrthoDB" id="5126881at2759"/>
<dbReference type="InterPro" id="IPR046346">
    <property type="entry name" value="Aminoacid_DH-like_N_sf"/>
</dbReference>
<feature type="domain" description="Tetrahydrofolate dehydrogenase/cyclohydrolase catalytic" evidence="13">
    <location>
        <begin position="8"/>
        <end position="122"/>
    </location>
</feature>
<keyword evidence="9" id="KW-0560">Oxidoreductase</keyword>
<sequence length="293" mass="32155">MEKTDKILNGTKIAQDIKSDLKNTLKNYPSLKCCFKVIQVGGRKDSEVYINQKLKAAKELGIKCEYVHLDTNISHKGLMDIITDCNQDKSVHGFMLQLPFQSSENLNENDFLSKIDKSKDIDGLSYESTAKIATGLHNECTIPCAAQSCLILIKETNTNVIGKHAVVLGRSKVIGMPIANILSWLDATVTLCHNKTVDIENIISQADILIIAIGCAKFVKGAWIKEGAIVIDCGINYLPDTFKKNGYQIIGDVDFDQAYPRVSYITPVPGGVGPITVACLLKNVVKLAIQQQN</sequence>
<dbReference type="InterPro" id="IPR020630">
    <property type="entry name" value="THF_DH/CycHdrlase_cat_dom"/>
</dbReference>
<comment type="catalytic activity">
    <reaction evidence="12">
        <text>(6S)-5,6,7,8-tetrahydrofolate + formate + ATP = (6R)-10-formyltetrahydrofolate + ADP + phosphate</text>
        <dbReference type="Rhea" id="RHEA:20221"/>
        <dbReference type="ChEBI" id="CHEBI:15740"/>
        <dbReference type="ChEBI" id="CHEBI:30616"/>
        <dbReference type="ChEBI" id="CHEBI:43474"/>
        <dbReference type="ChEBI" id="CHEBI:57453"/>
        <dbReference type="ChEBI" id="CHEBI:195366"/>
        <dbReference type="ChEBI" id="CHEBI:456216"/>
        <dbReference type="EC" id="6.3.4.3"/>
    </reaction>
</comment>
<dbReference type="SUPFAM" id="SSF51735">
    <property type="entry name" value="NAD(P)-binding Rossmann-fold domains"/>
    <property type="match status" value="1"/>
</dbReference>
<dbReference type="InterPro" id="IPR020867">
    <property type="entry name" value="THF_DH/CycHdrlase_CS"/>
</dbReference>
<dbReference type="Gene3D" id="3.40.50.10860">
    <property type="entry name" value="Leucine Dehydrogenase, chain A, domain 1"/>
    <property type="match status" value="1"/>
</dbReference>
<keyword evidence="16" id="KW-1185">Reference proteome</keyword>
<evidence type="ECO:0000256" key="4">
    <source>
        <dbReference type="ARBA" id="ARBA00012859"/>
    </source>
</evidence>
<dbReference type="PANTHER" id="PTHR48099:SF5">
    <property type="entry name" value="C-1-TETRAHYDROFOLATE SYNTHASE, CYTOPLASMIC"/>
    <property type="match status" value="1"/>
</dbReference>
<accession>A0A177AVS5</accession>
<evidence type="ECO:0000256" key="9">
    <source>
        <dbReference type="ARBA" id="ARBA00023002"/>
    </source>
</evidence>
<keyword evidence="6" id="KW-0554">One-carbon metabolism</keyword>
<comment type="pathway">
    <text evidence="1">One-carbon metabolism; tetrahydrofolate interconversion.</text>
</comment>
<dbReference type="GO" id="GO:0005829">
    <property type="term" value="C:cytosol"/>
    <property type="evidence" value="ECO:0007669"/>
    <property type="project" value="TreeGrafter"/>
</dbReference>
<reference evidence="15 16" key="1">
    <citation type="submission" date="2016-04" db="EMBL/GenBank/DDBJ databases">
        <title>The genome of Intoshia linei affirms orthonectids as highly simplified spiralians.</title>
        <authorList>
            <person name="Mikhailov K.V."/>
            <person name="Slusarev G.S."/>
            <person name="Nikitin M.A."/>
            <person name="Logacheva M.D."/>
            <person name="Penin A."/>
            <person name="Aleoshin V."/>
            <person name="Panchin Y.V."/>
        </authorList>
    </citation>
    <scope>NUCLEOTIDE SEQUENCE [LARGE SCALE GENOMIC DNA]</scope>
    <source>
        <strain evidence="15">Intl2013</strain>
        <tissue evidence="15">Whole animal</tissue>
    </source>
</reference>
<dbReference type="AlphaFoldDB" id="A0A177AVS5"/>
<name>A0A177AVS5_9BILA</name>
<gene>
    <name evidence="15" type="ORF">A3Q56_06960</name>
</gene>